<dbReference type="EMBL" id="MHQK01000027">
    <property type="protein sequence ID" value="OHA01439.1"/>
    <property type="molecule type" value="Genomic_DNA"/>
</dbReference>
<dbReference type="SUPFAM" id="SSF143120">
    <property type="entry name" value="YefM-like"/>
    <property type="match status" value="1"/>
</dbReference>
<feature type="region of interest" description="Disordered" evidence="2">
    <location>
        <begin position="80"/>
        <end position="109"/>
    </location>
</feature>
<gene>
    <name evidence="3" type="ORF">A3C12_03065</name>
</gene>
<dbReference type="Proteomes" id="UP000178710">
    <property type="component" value="Unassembled WGS sequence"/>
</dbReference>
<feature type="compositionally biased region" description="Basic and acidic residues" evidence="2">
    <location>
        <begin position="90"/>
        <end position="109"/>
    </location>
</feature>
<sequence>MDFRELKNWITDANERLLIVEDGEPVAVVMSFEAYRALKGHKAGITLSASHPMSHGDEPLIRANAELEAERVRAQQELATKMAMDTDALETPRRTMRDPAEIRLEDLPL</sequence>
<organism evidence="3 4">
    <name type="scientific">Candidatus Sungbacteria bacterium RIFCSPHIGHO2_02_FULL_49_20</name>
    <dbReference type="NCBI Taxonomy" id="1802272"/>
    <lineage>
        <taxon>Bacteria</taxon>
        <taxon>Candidatus Sungiibacteriota</taxon>
    </lineage>
</organism>
<comment type="caution">
    <text evidence="3">The sequence shown here is derived from an EMBL/GenBank/DDBJ whole genome shotgun (WGS) entry which is preliminary data.</text>
</comment>
<evidence type="ECO:0000313" key="4">
    <source>
        <dbReference type="Proteomes" id="UP000178710"/>
    </source>
</evidence>
<evidence type="ECO:0000256" key="2">
    <source>
        <dbReference type="SAM" id="MobiDB-lite"/>
    </source>
</evidence>
<name>A0A1G2KSU0_9BACT</name>
<evidence type="ECO:0000256" key="1">
    <source>
        <dbReference type="ARBA" id="ARBA00009981"/>
    </source>
</evidence>
<protein>
    <recommendedName>
        <fullName evidence="5">Antitoxin</fullName>
    </recommendedName>
</protein>
<proteinExistence type="inferred from homology"/>
<reference evidence="3 4" key="1">
    <citation type="journal article" date="2016" name="Nat. Commun.">
        <title>Thousands of microbial genomes shed light on interconnected biogeochemical processes in an aquifer system.</title>
        <authorList>
            <person name="Anantharaman K."/>
            <person name="Brown C.T."/>
            <person name="Hug L.A."/>
            <person name="Sharon I."/>
            <person name="Castelle C.J."/>
            <person name="Probst A.J."/>
            <person name="Thomas B.C."/>
            <person name="Singh A."/>
            <person name="Wilkins M.J."/>
            <person name="Karaoz U."/>
            <person name="Brodie E.L."/>
            <person name="Williams K.H."/>
            <person name="Hubbard S.S."/>
            <person name="Banfield J.F."/>
        </authorList>
    </citation>
    <scope>NUCLEOTIDE SEQUENCE [LARGE SCALE GENOMIC DNA]</scope>
</reference>
<evidence type="ECO:0008006" key="5">
    <source>
        <dbReference type="Google" id="ProtNLM"/>
    </source>
</evidence>
<comment type="similarity">
    <text evidence="1">Belongs to the phD/YefM antitoxin family.</text>
</comment>
<dbReference type="AlphaFoldDB" id="A0A1G2KSU0"/>
<evidence type="ECO:0000313" key="3">
    <source>
        <dbReference type="EMBL" id="OHA01439.1"/>
    </source>
</evidence>
<accession>A0A1G2KSU0</accession>
<dbReference type="InterPro" id="IPR036165">
    <property type="entry name" value="YefM-like_sf"/>
</dbReference>